<keyword evidence="13" id="KW-1185">Reference proteome</keyword>
<feature type="domain" description="GHMP kinase N-terminal" evidence="10">
    <location>
        <begin position="96"/>
        <end position="179"/>
    </location>
</feature>
<evidence type="ECO:0000256" key="8">
    <source>
        <dbReference type="ARBA" id="ARBA00023098"/>
    </source>
</evidence>
<gene>
    <name evidence="11" type="ORF">Cabys_3843</name>
    <name evidence="12" type="ORF">Calab_1280</name>
</gene>
<dbReference type="PANTHER" id="PTHR43290:SF2">
    <property type="entry name" value="MEVALONATE KINASE"/>
    <property type="match status" value="1"/>
</dbReference>
<keyword evidence="6" id="KW-0067">ATP-binding</keyword>
<dbReference type="PANTHER" id="PTHR43290">
    <property type="entry name" value="MEVALONATE KINASE"/>
    <property type="match status" value="1"/>
</dbReference>
<dbReference type="HOGENOM" id="CLU_017814_7_0_0"/>
<evidence type="ECO:0000259" key="10">
    <source>
        <dbReference type="Pfam" id="PF00288"/>
    </source>
</evidence>
<evidence type="ECO:0000256" key="5">
    <source>
        <dbReference type="ARBA" id="ARBA00022777"/>
    </source>
</evidence>
<evidence type="ECO:0000313" key="12">
    <source>
        <dbReference type="EMBL" id="EHO40905.1"/>
    </source>
</evidence>
<keyword evidence="2" id="KW-0444">Lipid biosynthesis</keyword>
<sequence>MIRVTAPGKMILLGEYAVLEDAPALVCAVDVRASVQIGRLAGNEFVFSAPSLNLHELPFVILPNAHVRFDPALGQEALRKLTLFAGIMEYVYSRLPDPLKNQGLRIAINTDAFYAEQFHSKMGFGSSAAFCAALVKGLVVISKLDMTEAQIFRLALSAHHHAQGKMGSGIDVAASYFGGYLHYERIYENDPVNKLPQPVSPCAGLYFRPVFTGKSASTTKLVGGVKQLKEKRPEVYDPIMERLKALSVQGLQAFEQRQVELFLEKVREFYITLKNLGDQSGMPIISGVHQKLADLAHRAGVVYKPSGAGSGDIGLIFSDDRQRFSEAITIIKNSGYFPLDVDVATEGVRLEKSF</sequence>
<evidence type="ECO:0000256" key="9">
    <source>
        <dbReference type="ARBA" id="ARBA00029438"/>
    </source>
</evidence>
<dbReference type="KEGG" id="caby:Cabys_3843"/>
<evidence type="ECO:0000313" key="13">
    <source>
        <dbReference type="Proteomes" id="UP000004671"/>
    </source>
</evidence>
<dbReference type="InterPro" id="IPR020568">
    <property type="entry name" value="Ribosomal_Su5_D2-typ_SF"/>
</dbReference>
<dbReference type="AlphaFoldDB" id="H1XYN6"/>
<evidence type="ECO:0000256" key="6">
    <source>
        <dbReference type="ARBA" id="ARBA00022840"/>
    </source>
</evidence>
<keyword evidence="8" id="KW-0443">Lipid metabolism</keyword>
<dbReference type="GO" id="GO:0005524">
    <property type="term" value="F:ATP binding"/>
    <property type="evidence" value="ECO:0007669"/>
    <property type="project" value="UniProtKB-KW"/>
</dbReference>
<keyword evidence="3" id="KW-0808">Transferase</keyword>
<evidence type="ECO:0000256" key="4">
    <source>
        <dbReference type="ARBA" id="ARBA00022741"/>
    </source>
</evidence>
<organism evidence="12 13">
    <name type="scientific">Caldithrix abyssi DSM 13497</name>
    <dbReference type="NCBI Taxonomy" id="880073"/>
    <lineage>
        <taxon>Bacteria</taxon>
        <taxon>Pseudomonadati</taxon>
        <taxon>Calditrichota</taxon>
        <taxon>Calditrichia</taxon>
        <taxon>Calditrichales</taxon>
        <taxon>Calditrichaceae</taxon>
        <taxon>Caldithrix</taxon>
    </lineage>
</organism>
<evidence type="ECO:0000256" key="3">
    <source>
        <dbReference type="ARBA" id="ARBA00022679"/>
    </source>
</evidence>
<dbReference type="OrthoDB" id="1522677at2"/>
<evidence type="ECO:0000313" key="11">
    <source>
        <dbReference type="EMBL" id="APF20588.1"/>
    </source>
</evidence>
<evidence type="ECO:0000313" key="14">
    <source>
        <dbReference type="Proteomes" id="UP000183868"/>
    </source>
</evidence>
<keyword evidence="1" id="KW-0963">Cytoplasm</keyword>
<accession>H1XYN6</accession>
<comment type="pathway">
    <text evidence="9">Isoprenoid biosynthesis; isopentenyl diphosphate biosynthesis via mevalonate pathway; isopentenyl diphosphate from (R)-mevalonate: step 1/3.</text>
</comment>
<dbReference type="Gene3D" id="3.30.70.890">
    <property type="entry name" value="GHMP kinase, C-terminal domain"/>
    <property type="match status" value="1"/>
</dbReference>
<dbReference type="GO" id="GO:0005737">
    <property type="term" value="C:cytoplasm"/>
    <property type="evidence" value="ECO:0007669"/>
    <property type="project" value="InterPro"/>
</dbReference>
<dbReference type="Pfam" id="PF00288">
    <property type="entry name" value="GHMP_kinases_N"/>
    <property type="match status" value="1"/>
</dbReference>
<dbReference type="SUPFAM" id="SSF54211">
    <property type="entry name" value="Ribosomal protein S5 domain 2-like"/>
    <property type="match status" value="1"/>
</dbReference>
<keyword evidence="7" id="KW-0460">Magnesium</keyword>
<evidence type="ECO:0000256" key="2">
    <source>
        <dbReference type="ARBA" id="ARBA00022516"/>
    </source>
</evidence>
<dbReference type="InterPro" id="IPR014721">
    <property type="entry name" value="Ribsml_uS5_D2-typ_fold_subgr"/>
</dbReference>
<dbReference type="SUPFAM" id="SSF55060">
    <property type="entry name" value="GHMP Kinase, C-terminal domain"/>
    <property type="match status" value="1"/>
</dbReference>
<keyword evidence="5 12" id="KW-0418">Kinase</keyword>
<dbReference type="GO" id="GO:0019287">
    <property type="term" value="P:isopentenyl diphosphate biosynthetic process, mevalonate pathway"/>
    <property type="evidence" value="ECO:0007669"/>
    <property type="project" value="UniProtKB-UniPathway"/>
</dbReference>
<dbReference type="InterPro" id="IPR036554">
    <property type="entry name" value="GHMP_kinase_C_sf"/>
</dbReference>
<dbReference type="Proteomes" id="UP000004671">
    <property type="component" value="Chromosome"/>
</dbReference>
<dbReference type="InterPro" id="IPR006204">
    <property type="entry name" value="GHMP_kinase_N_dom"/>
</dbReference>
<dbReference type="STRING" id="880073.Cabys_3843"/>
<dbReference type="PRINTS" id="PR00959">
    <property type="entry name" value="MEVGALKINASE"/>
</dbReference>
<keyword evidence="4" id="KW-0547">Nucleotide-binding</keyword>
<dbReference type="InterPro" id="IPR006205">
    <property type="entry name" value="Mev_gal_kin"/>
</dbReference>
<evidence type="ECO:0000256" key="7">
    <source>
        <dbReference type="ARBA" id="ARBA00022842"/>
    </source>
</evidence>
<proteinExistence type="predicted"/>
<name>H1XYN6_CALAY</name>
<dbReference type="PaxDb" id="880073-Calab_1280"/>
<dbReference type="Gene3D" id="3.30.230.10">
    <property type="match status" value="1"/>
</dbReference>
<dbReference type="InParanoid" id="H1XYN6"/>
<evidence type="ECO:0000256" key="1">
    <source>
        <dbReference type="ARBA" id="ARBA00022490"/>
    </source>
</evidence>
<dbReference type="Proteomes" id="UP000183868">
    <property type="component" value="Chromosome"/>
</dbReference>
<dbReference type="eggNOG" id="COG1577">
    <property type="taxonomic scope" value="Bacteria"/>
</dbReference>
<reference evidence="12 13" key="1">
    <citation type="submission" date="2011-09" db="EMBL/GenBank/DDBJ databases">
        <title>The permanent draft genome of Caldithrix abyssi DSM 13497.</title>
        <authorList>
            <consortium name="US DOE Joint Genome Institute (JGI-PGF)"/>
            <person name="Lucas S."/>
            <person name="Han J."/>
            <person name="Lapidus A."/>
            <person name="Bruce D."/>
            <person name="Goodwin L."/>
            <person name="Pitluck S."/>
            <person name="Peters L."/>
            <person name="Kyrpides N."/>
            <person name="Mavromatis K."/>
            <person name="Ivanova N."/>
            <person name="Mikhailova N."/>
            <person name="Chertkov O."/>
            <person name="Detter J.C."/>
            <person name="Tapia R."/>
            <person name="Han C."/>
            <person name="Land M."/>
            <person name="Hauser L."/>
            <person name="Markowitz V."/>
            <person name="Cheng J.-F."/>
            <person name="Hugenholtz P."/>
            <person name="Woyke T."/>
            <person name="Wu D."/>
            <person name="Spring S."/>
            <person name="Brambilla E."/>
            <person name="Klenk H.-P."/>
            <person name="Eisen J.A."/>
        </authorList>
    </citation>
    <scope>NUCLEOTIDE SEQUENCE [LARGE SCALE GENOMIC DNA]</scope>
    <source>
        <strain evidence="12 13">DSM 13497</strain>
    </source>
</reference>
<dbReference type="EMBL" id="CP018099">
    <property type="protein sequence ID" value="APF20588.1"/>
    <property type="molecule type" value="Genomic_DNA"/>
</dbReference>
<protein>
    <submittedName>
        <fullName evidence="12">GHMP kinase</fullName>
    </submittedName>
    <submittedName>
        <fullName evidence="11">Phosphomevalonate kinase</fullName>
    </submittedName>
</protein>
<dbReference type="GO" id="GO:0004496">
    <property type="term" value="F:mevalonate kinase activity"/>
    <property type="evidence" value="ECO:0007669"/>
    <property type="project" value="InterPro"/>
</dbReference>
<dbReference type="UniPathway" id="UPA00057">
    <property type="reaction ID" value="UER00098"/>
</dbReference>
<dbReference type="RefSeq" id="WP_006927968.1">
    <property type="nucleotide sequence ID" value="NZ_CM001402.1"/>
</dbReference>
<reference evidence="11 14" key="2">
    <citation type="submission" date="2016-11" db="EMBL/GenBank/DDBJ databases">
        <title>Genomic analysis of Caldithrix abyssi and proposal of a novel bacterial phylum Caldithrichaeota.</title>
        <authorList>
            <person name="Kublanov I."/>
            <person name="Sigalova O."/>
            <person name="Gavrilov S."/>
            <person name="Lebedinsky A."/>
            <person name="Ivanova N."/>
            <person name="Daum C."/>
            <person name="Reddy T."/>
            <person name="Klenk H.P."/>
            <person name="Goker M."/>
            <person name="Reva O."/>
            <person name="Miroshnichenko M."/>
            <person name="Kyprides N."/>
            <person name="Woyke T."/>
            <person name="Gelfand M."/>
        </authorList>
    </citation>
    <scope>NUCLEOTIDE SEQUENCE [LARGE SCALE GENOMIC DNA]</scope>
    <source>
        <strain evidence="11 14">LF13</strain>
    </source>
</reference>
<dbReference type="EMBL" id="CM001402">
    <property type="protein sequence ID" value="EHO40905.1"/>
    <property type="molecule type" value="Genomic_DNA"/>
</dbReference>